<dbReference type="Gene3D" id="1.20.80.10">
    <property type="match status" value="1"/>
</dbReference>
<feature type="compositionally biased region" description="Polar residues" evidence="2">
    <location>
        <begin position="335"/>
        <end position="350"/>
    </location>
</feature>
<evidence type="ECO:0000256" key="3">
    <source>
        <dbReference type="SAM" id="Phobius"/>
    </source>
</evidence>
<feature type="compositionally biased region" description="Acidic residues" evidence="2">
    <location>
        <begin position="160"/>
        <end position="180"/>
    </location>
</feature>
<dbReference type="EMBL" id="ML769405">
    <property type="protein sequence ID" value="KAE9405948.1"/>
    <property type="molecule type" value="Genomic_DNA"/>
</dbReference>
<dbReference type="SUPFAM" id="SSF47027">
    <property type="entry name" value="Acyl-CoA binding protein"/>
    <property type="match status" value="1"/>
</dbReference>
<feature type="compositionally biased region" description="Low complexity" evidence="2">
    <location>
        <begin position="122"/>
        <end position="133"/>
    </location>
</feature>
<feature type="region of interest" description="Disordered" evidence="2">
    <location>
        <begin position="143"/>
        <end position="281"/>
    </location>
</feature>
<dbReference type="FunFam" id="1.20.80.10:FF:000010">
    <property type="entry name" value="Acyl-CoA-binding domain-containing protein 5"/>
    <property type="match status" value="1"/>
</dbReference>
<evidence type="ECO:0000313" key="5">
    <source>
        <dbReference type="EMBL" id="KAE9405948.1"/>
    </source>
</evidence>
<protein>
    <submittedName>
        <fullName evidence="5">ACBP-domain-containing protein</fullName>
    </submittedName>
</protein>
<feature type="region of interest" description="Disordered" evidence="2">
    <location>
        <begin position="335"/>
        <end position="359"/>
    </location>
</feature>
<feature type="domain" description="ACB" evidence="4">
    <location>
        <begin position="4"/>
        <end position="93"/>
    </location>
</feature>
<keyword evidence="6" id="KW-1185">Reference proteome</keyword>
<keyword evidence="1" id="KW-0446">Lipid-binding</keyword>
<keyword evidence="3" id="KW-0472">Membrane</keyword>
<feature type="region of interest" description="Disordered" evidence="2">
    <location>
        <begin position="119"/>
        <end position="138"/>
    </location>
</feature>
<dbReference type="GO" id="GO:0006631">
    <property type="term" value="P:fatty acid metabolic process"/>
    <property type="evidence" value="ECO:0007669"/>
    <property type="project" value="TreeGrafter"/>
</dbReference>
<dbReference type="AlphaFoldDB" id="A0A6A4I9F6"/>
<proteinExistence type="predicted"/>
<gene>
    <name evidence="5" type="ORF">BT96DRAFT_293176</name>
</gene>
<organism evidence="5 6">
    <name type="scientific">Gymnopus androsaceus JB14</name>
    <dbReference type="NCBI Taxonomy" id="1447944"/>
    <lineage>
        <taxon>Eukaryota</taxon>
        <taxon>Fungi</taxon>
        <taxon>Dikarya</taxon>
        <taxon>Basidiomycota</taxon>
        <taxon>Agaricomycotina</taxon>
        <taxon>Agaricomycetes</taxon>
        <taxon>Agaricomycetidae</taxon>
        <taxon>Agaricales</taxon>
        <taxon>Marasmiineae</taxon>
        <taxon>Omphalotaceae</taxon>
        <taxon>Gymnopus</taxon>
    </lineage>
</organism>
<keyword evidence="3" id="KW-1133">Transmembrane helix</keyword>
<dbReference type="InterPro" id="IPR035984">
    <property type="entry name" value="Acyl-CoA-binding_sf"/>
</dbReference>
<feature type="transmembrane region" description="Helical" evidence="3">
    <location>
        <begin position="410"/>
        <end position="432"/>
    </location>
</feature>
<dbReference type="PANTHER" id="PTHR23310">
    <property type="entry name" value="ACYL-COA-BINDING PROTEIN, ACBP"/>
    <property type="match status" value="1"/>
</dbReference>
<dbReference type="PANTHER" id="PTHR23310:SF133">
    <property type="entry name" value="COA BINDING PROTEIN, PUTATIVE (AFU_ORTHOLOGUE AFUA_1G12300)-RELATED"/>
    <property type="match status" value="1"/>
</dbReference>
<accession>A0A6A4I9F6</accession>
<dbReference type="GO" id="GO:0000062">
    <property type="term" value="F:fatty-acyl-CoA binding"/>
    <property type="evidence" value="ECO:0007669"/>
    <property type="project" value="InterPro"/>
</dbReference>
<evidence type="ECO:0000256" key="1">
    <source>
        <dbReference type="ARBA" id="ARBA00023121"/>
    </source>
</evidence>
<evidence type="ECO:0000256" key="2">
    <source>
        <dbReference type="SAM" id="MobiDB-lite"/>
    </source>
</evidence>
<name>A0A6A4I9F6_9AGAR</name>
<dbReference type="Pfam" id="PF00887">
    <property type="entry name" value="ACBP"/>
    <property type="match status" value="1"/>
</dbReference>
<dbReference type="OrthoDB" id="346910at2759"/>
<dbReference type="InterPro" id="IPR014352">
    <property type="entry name" value="FERM/acyl-CoA-bd_prot_sf"/>
</dbReference>
<keyword evidence="3" id="KW-0812">Transmembrane</keyword>
<feature type="compositionally biased region" description="Polar residues" evidence="2">
    <location>
        <begin position="193"/>
        <end position="206"/>
    </location>
</feature>
<dbReference type="PROSITE" id="PS51228">
    <property type="entry name" value="ACB_2"/>
    <property type="match status" value="1"/>
</dbReference>
<reference evidence="5" key="1">
    <citation type="journal article" date="2019" name="Environ. Microbiol.">
        <title>Fungal ecological strategies reflected in gene transcription - a case study of two litter decomposers.</title>
        <authorList>
            <person name="Barbi F."/>
            <person name="Kohler A."/>
            <person name="Barry K."/>
            <person name="Baskaran P."/>
            <person name="Daum C."/>
            <person name="Fauchery L."/>
            <person name="Ihrmark K."/>
            <person name="Kuo A."/>
            <person name="LaButti K."/>
            <person name="Lipzen A."/>
            <person name="Morin E."/>
            <person name="Grigoriev I.V."/>
            <person name="Henrissat B."/>
            <person name="Lindahl B."/>
            <person name="Martin F."/>
        </authorList>
    </citation>
    <scope>NUCLEOTIDE SEQUENCE</scope>
    <source>
        <strain evidence="5">JB14</strain>
    </source>
</reference>
<evidence type="ECO:0000259" key="4">
    <source>
        <dbReference type="PROSITE" id="PS51228"/>
    </source>
</evidence>
<evidence type="ECO:0000313" key="6">
    <source>
        <dbReference type="Proteomes" id="UP000799118"/>
    </source>
</evidence>
<sequence length="466" mass="51558">MSFMDAQFDRAVEIVQGLPKTGPIQTDYEEKLTMYSLYKQATVGNVKSPRPAMWDMLGRAKWDAWAKHKDLSAYEAKWLYVDALLKVLRKYSDKTMAMNLVQELESYNEDATRISINRSATSHSLESDSSGSSNVGEVRGSSFIHASQTQSLRNDRPPQAEDEASESDTDEEDEDEEEDRANELPSRADQGLGASQLNRPQSSLSSHRYRTPMAGSLAISPPPGHGVPAMQPLPGFETPSAFAEPSPTSIPSSLYPAGSSYVGLSESSPSRGAMASPPQGLFAAHPQYRHQAQSLPLGQYGVVRPASTLTMERAIESVQSQLAAVTERLEILESGSPSRSHLAGSTSPRGTPTWAVGRRSPPHLPHNGWDLDDLGMWSLVLNPMSRAIERLKELSRFFARNENRSPSMIVLRRLCLDVSFLLCVIGFVRILWKRSGVRRREVNAALRVLWRAILGRDDRVLVDRGI</sequence>
<dbReference type="Proteomes" id="UP000799118">
    <property type="component" value="Unassembled WGS sequence"/>
</dbReference>
<dbReference type="InterPro" id="IPR000582">
    <property type="entry name" value="Acyl-CoA-binding_protein"/>
</dbReference>
<dbReference type="PRINTS" id="PR00689">
    <property type="entry name" value="ACOABINDINGP"/>
</dbReference>